<evidence type="ECO:0000313" key="2">
    <source>
        <dbReference type="EMBL" id="AWB95168.1"/>
    </source>
</evidence>
<keyword evidence="3" id="KW-1185">Reference proteome</keyword>
<dbReference type="KEGG" id="agm:DCE93_05455"/>
<sequence length="194" mass="19535">MVDVAKDETRSVASETKQQARQFLGKVGDELRGQAAAQQSKVAEGLQSVGSEFTDMASGSTQSGYASQLVRGAGERVGDAARWLQDRDPQSLVEEVKGFARRRPGVFIAIAVGVGVVAGRLTRAITASGDSSGTGASTSGRSSVAGGTGANARTGRLSDDAGFSARPVPPTPEMSPPRATTVGAAGSAPTVGGA</sequence>
<proteinExistence type="predicted"/>
<dbReference type="Proteomes" id="UP000244729">
    <property type="component" value="Chromosome"/>
</dbReference>
<organism evidence="2 3">
    <name type="scientific">Agromyces badenianii</name>
    <dbReference type="NCBI Taxonomy" id="2080742"/>
    <lineage>
        <taxon>Bacteria</taxon>
        <taxon>Bacillati</taxon>
        <taxon>Actinomycetota</taxon>
        <taxon>Actinomycetes</taxon>
        <taxon>Micrococcales</taxon>
        <taxon>Microbacteriaceae</taxon>
        <taxon>Agromyces</taxon>
    </lineage>
</organism>
<evidence type="ECO:0000256" key="1">
    <source>
        <dbReference type="SAM" id="MobiDB-lite"/>
    </source>
</evidence>
<feature type="region of interest" description="Disordered" evidence="1">
    <location>
        <begin position="126"/>
        <end position="194"/>
    </location>
</feature>
<dbReference type="EMBL" id="CP028913">
    <property type="protein sequence ID" value="AWB95168.1"/>
    <property type="molecule type" value="Genomic_DNA"/>
</dbReference>
<reference evidence="2 3" key="1">
    <citation type="submission" date="2018-04" db="EMBL/GenBank/DDBJ databases">
        <authorList>
            <person name="Li J."/>
        </authorList>
    </citation>
    <scope>NUCLEOTIDE SEQUENCE [LARGE SCALE GENOMIC DNA]</scope>
    <source>
        <strain evidence="3">30A</strain>
    </source>
</reference>
<name>A0A2S0WV41_9MICO</name>
<dbReference type="AlphaFoldDB" id="A0A2S0WV41"/>
<accession>A0A2S0WV41</accession>
<feature type="compositionally biased region" description="Low complexity" evidence="1">
    <location>
        <begin position="126"/>
        <end position="155"/>
    </location>
</feature>
<protein>
    <submittedName>
        <fullName evidence="2">Uncharacterized protein</fullName>
    </submittedName>
</protein>
<gene>
    <name evidence="2" type="ORF">DCE93_05455</name>
</gene>
<evidence type="ECO:0000313" key="3">
    <source>
        <dbReference type="Proteomes" id="UP000244729"/>
    </source>
</evidence>